<comment type="caution">
    <text evidence="3">The sequence shown here is derived from an EMBL/GenBank/DDBJ whole genome shotgun (WGS) entry which is preliminary data.</text>
</comment>
<accession>A0ABX3II08</accession>
<dbReference type="EMBL" id="LBFC01000015">
    <property type="protein sequence ID" value="ONN27471.1"/>
    <property type="molecule type" value="Genomic_DNA"/>
</dbReference>
<name>A0ABX3II08_9BACT</name>
<organism evidence="3 4">
    <name type="scientific">Thermosipho affectus</name>
    <dbReference type="NCBI Taxonomy" id="660294"/>
    <lineage>
        <taxon>Bacteria</taxon>
        <taxon>Thermotogati</taxon>
        <taxon>Thermotogota</taxon>
        <taxon>Thermotogae</taxon>
        <taxon>Thermotogales</taxon>
        <taxon>Fervidobacteriaceae</taxon>
        <taxon>Thermosipho</taxon>
    </lineage>
</organism>
<feature type="domain" description="Transposase IS4-like" evidence="2">
    <location>
        <begin position="44"/>
        <end position="200"/>
    </location>
</feature>
<keyword evidence="1" id="KW-0472">Membrane</keyword>
<protein>
    <recommendedName>
        <fullName evidence="2">Transposase IS4-like domain-containing protein</fullName>
    </recommendedName>
</protein>
<dbReference type="Proteomes" id="UP000242616">
    <property type="component" value="Unassembled WGS sequence"/>
</dbReference>
<feature type="transmembrane region" description="Helical" evidence="1">
    <location>
        <begin position="189"/>
        <end position="208"/>
    </location>
</feature>
<sequence>MGALYFKRVPSLRDFHYRVLQLEEVIKLLINYIHDELQEDIQSVIVDGTGIGFKKRTSLHWMRGTFVRQVKDHVRCEVVLTKGKYKLFQYVEVDKAYSSEIKLLEKILQKIKLKGSKFIADKLYDVIWLEDYLKTLGIKPIIKRKKNSLRKQPLEKDYKQRNEIEGLFGNIKTKLGGYVYAYREDMARMLALLKFLIYNLYVAIFLFIVRKGYSKVIQKYFIIFLYLFCAFGLVSYYF</sequence>
<dbReference type="Pfam" id="PF01609">
    <property type="entry name" value="DDE_Tnp_1"/>
    <property type="match status" value="1"/>
</dbReference>
<evidence type="ECO:0000313" key="4">
    <source>
        <dbReference type="Proteomes" id="UP000242616"/>
    </source>
</evidence>
<keyword evidence="1" id="KW-1133">Transmembrane helix</keyword>
<dbReference type="RefSeq" id="WP_077198128.1">
    <property type="nucleotide sequence ID" value="NZ_LBFC01000015.1"/>
</dbReference>
<evidence type="ECO:0000256" key="1">
    <source>
        <dbReference type="SAM" id="Phobius"/>
    </source>
</evidence>
<evidence type="ECO:0000259" key="2">
    <source>
        <dbReference type="Pfam" id="PF01609"/>
    </source>
</evidence>
<gene>
    <name evidence="3" type="ORF">XJ44_03950</name>
</gene>
<keyword evidence="1" id="KW-0812">Transmembrane</keyword>
<dbReference type="InterPro" id="IPR002559">
    <property type="entry name" value="Transposase_11"/>
</dbReference>
<reference evidence="3 4" key="1">
    <citation type="submission" date="2015-06" db="EMBL/GenBank/DDBJ databases">
        <title>Genome sequencing of Thermotogales isolates from hydrothermal vents.</title>
        <authorList>
            <person name="Haverkamp T.H."/>
            <person name="Kublanov I.V."/>
            <person name="Nesbo C.L."/>
        </authorList>
    </citation>
    <scope>NUCLEOTIDE SEQUENCE [LARGE SCALE GENOMIC DNA]</scope>
    <source>
        <strain evidence="4">ik275mar</strain>
    </source>
</reference>
<keyword evidence="4" id="KW-1185">Reference proteome</keyword>
<proteinExistence type="predicted"/>
<feature type="transmembrane region" description="Helical" evidence="1">
    <location>
        <begin position="220"/>
        <end position="237"/>
    </location>
</feature>
<evidence type="ECO:0000313" key="3">
    <source>
        <dbReference type="EMBL" id="ONN27471.1"/>
    </source>
</evidence>